<reference evidence="1 2" key="1">
    <citation type="submission" date="2024-07" db="EMBL/GenBank/DDBJ databases">
        <title>Uliginosibacterium paludis KCTC:42655.</title>
        <authorList>
            <person name="Kim M.K."/>
        </authorList>
    </citation>
    <scope>NUCLEOTIDE SEQUENCE [LARGE SCALE GENOMIC DNA]</scope>
    <source>
        <strain evidence="1 2">KCTC 42655</strain>
    </source>
</reference>
<keyword evidence="2" id="KW-1185">Reference proteome</keyword>
<evidence type="ECO:0008006" key="3">
    <source>
        <dbReference type="Google" id="ProtNLM"/>
    </source>
</evidence>
<dbReference type="EMBL" id="JBEWLZ010000001">
    <property type="protein sequence ID" value="MET1488802.1"/>
    <property type="molecule type" value="Genomic_DNA"/>
</dbReference>
<evidence type="ECO:0000313" key="1">
    <source>
        <dbReference type="EMBL" id="MET1488802.1"/>
    </source>
</evidence>
<accession>A0ABV2CLY2</accession>
<dbReference type="Proteomes" id="UP001548590">
    <property type="component" value="Unassembled WGS sequence"/>
</dbReference>
<sequence>MSLIDHQDGLLVYDYARFARAKDFAFRMWCELAKERSLLPPEDLSGACKYGSQFVRQVFGGVIEGHFEHQYNRIDGRLIDLGHDARDVGRMRQPYQHEATYFDIPEQQARLQACMPRVMRWTEAFMRELGQG</sequence>
<comment type="caution">
    <text evidence="1">The sequence shown here is derived from an EMBL/GenBank/DDBJ whole genome shotgun (WGS) entry which is preliminary data.</text>
</comment>
<dbReference type="RefSeq" id="WP_345927242.1">
    <property type="nucleotide sequence ID" value="NZ_JBDIVF010000003.1"/>
</dbReference>
<gene>
    <name evidence="1" type="ORF">ABVT11_03100</name>
</gene>
<protein>
    <recommendedName>
        <fullName evidence="3">Transcriptional regulator</fullName>
    </recommendedName>
</protein>
<organism evidence="1 2">
    <name type="scientific">Uliginosibacterium paludis</name>
    <dbReference type="NCBI Taxonomy" id="1615952"/>
    <lineage>
        <taxon>Bacteria</taxon>
        <taxon>Pseudomonadati</taxon>
        <taxon>Pseudomonadota</taxon>
        <taxon>Betaproteobacteria</taxon>
        <taxon>Rhodocyclales</taxon>
        <taxon>Zoogloeaceae</taxon>
        <taxon>Uliginosibacterium</taxon>
    </lineage>
</organism>
<evidence type="ECO:0000313" key="2">
    <source>
        <dbReference type="Proteomes" id="UP001548590"/>
    </source>
</evidence>
<proteinExistence type="predicted"/>
<name>A0ABV2CLY2_9RHOO</name>